<proteinExistence type="predicted"/>
<dbReference type="AlphaFoldDB" id="A0A2L2SRW7"/>
<sequence length="144" mass="16544">MSTEQVWFPRKVPSYPLLQFWTLSLYYKIVDIGVFTAVAHPEDSNKATCGFVSLDGFEETTFFETPGPFEIILLSEARSEQIEDHVTKWEAPYPLAADQWEFYNVMLLEWQEGSAERRGFGLLHQGAVEFSIDPGPSWKEIFLA</sequence>
<name>A0A2L2SRW7_9HYPO</name>
<organism evidence="1 2">
    <name type="scientific">Fusarium venenatum</name>
    <dbReference type="NCBI Taxonomy" id="56646"/>
    <lineage>
        <taxon>Eukaryota</taxon>
        <taxon>Fungi</taxon>
        <taxon>Dikarya</taxon>
        <taxon>Ascomycota</taxon>
        <taxon>Pezizomycotina</taxon>
        <taxon>Sordariomycetes</taxon>
        <taxon>Hypocreomycetidae</taxon>
        <taxon>Hypocreales</taxon>
        <taxon>Nectriaceae</taxon>
        <taxon>Fusarium</taxon>
    </lineage>
</organism>
<dbReference type="EMBL" id="LN649232">
    <property type="protein sequence ID" value="CEI41861.1"/>
    <property type="molecule type" value="Genomic_DNA"/>
</dbReference>
<protein>
    <submittedName>
        <fullName evidence="1">Uncharacterized protein</fullName>
    </submittedName>
</protein>
<accession>A0A2L2SRW7</accession>
<evidence type="ECO:0000313" key="2">
    <source>
        <dbReference type="Proteomes" id="UP000245910"/>
    </source>
</evidence>
<dbReference type="STRING" id="56646.A0A2L2SRW7"/>
<dbReference type="Proteomes" id="UP000245910">
    <property type="component" value="Chromosome IIII"/>
</dbReference>
<keyword evidence="2" id="KW-1185">Reference proteome</keyword>
<evidence type="ECO:0000313" key="1">
    <source>
        <dbReference type="EMBL" id="CEI41861.1"/>
    </source>
</evidence>
<reference evidence="2" key="1">
    <citation type="submission" date="2014-10" db="EMBL/GenBank/DDBJ databases">
        <authorList>
            <person name="King R."/>
        </authorList>
    </citation>
    <scope>NUCLEOTIDE SEQUENCE [LARGE SCALE GENOMIC DNA]</scope>
    <source>
        <strain evidence="2">A3/5</strain>
    </source>
</reference>